<dbReference type="GO" id="GO:0016020">
    <property type="term" value="C:membrane"/>
    <property type="evidence" value="ECO:0007669"/>
    <property type="project" value="InterPro"/>
</dbReference>
<feature type="transmembrane region" description="Helical" evidence="1">
    <location>
        <begin position="377"/>
        <end position="395"/>
    </location>
</feature>
<reference evidence="2 3" key="1">
    <citation type="submission" date="2019-07" db="EMBL/GenBank/DDBJ databases">
        <title>Whole genome shotgun sequence of Oceanobacillus sojae NBRC 105379.</title>
        <authorList>
            <person name="Hosoyama A."/>
            <person name="Uohara A."/>
            <person name="Ohji S."/>
            <person name="Ichikawa N."/>
        </authorList>
    </citation>
    <scope>NUCLEOTIDE SEQUENCE [LARGE SCALE GENOMIC DNA]</scope>
    <source>
        <strain evidence="2 3">NBRC 105379</strain>
    </source>
</reference>
<keyword evidence="1" id="KW-1133">Transmembrane helix</keyword>
<protein>
    <submittedName>
        <fullName evidence="2">ABC transporter permease</fullName>
    </submittedName>
</protein>
<feature type="transmembrane region" description="Helical" evidence="1">
    <location>
        <begin position="286"/>
        <end position="305"/>
    </location>
</feature>
<evidence type="ECO:0000313" key="3">
    <source>
        <dbReference type="Proteomes" id="UP000321558"/>
    </source>
</evidence>
<proteinExistence type="predicted"/>
<feature type="transmembrane region" description="Helical" evidence="1">
    <location>
        <begin position="137"/>
        <end position="159"/>
    </location>
</feature>
<keyword evidence="1" id="KW-0472">Membrane</keyword>
<accession>A0A511ZDY9</accession>
<dbReference type="PIRSF" id="PIRSF037259">
    <property type="entry name" value="EcsB_ABC"/>
    <property type="match status" value="1"/>
</dbReference>
<sequence>MFDSHAFYKKRLSAHVKNLSRYLKYMFNGHIAFAMFFFIAATAYYYQQWLEQIPTNFPTGIIMGIVLGLLISYNPIRTLLQEPDLVFLLAAEQQMGPYFRNSIIYSFVIQTYLIVLASAAFSPLYFTSFSERSGSVFLVTIFLFLLLKGMNMLINWYMLKVRDKSLRTIDLTVRTLLNIVIAYFVIEGLALYAVITIVLLFLVIVYDFIVASKQPGIFWDLLIEKDQSRLQSFYRIANLFADVPHLKNKVKRREWLTKTFISRIPFERSATYDYLYQISFLRSGDYLGMYLRLVVIGGIFIWVIPNIWIKMIFAILFIYLSVFQMMALYQHHRTQMWLDLYPVNPGLKQTAVIGIIRKLGYVQAFAFTFLFIFQLEWLGTMIILIGGLSFVWAYIKLYVKPKLDKV</sequence>
<dbReference type="AlphaFoldDB" id="A0A511ZDY9"/>
<dbReference type="InterPro" id="IPR010288">
    <property type="entry name" value="EcsB_ABC"/>
</dbReference>
<feature type="transmembrane region" description="Helical" evidence="1">
    <location>
        <begin position="192"/>
        <end position="211"/>
    </location>
</feature>
<feature type="transmembrane region" description="Helical" evidence="1">
    <location>
        <begin position="25"/>
        <end position="45"/>
    </location>
</feature>
<dbReference type="OrthoDB" id="2447941at2"/>
<dbReference type="Proteomes" id="UP000321558">
    <property type="component" value="Unassembled WGS sequence"/>
</dbReference>
<dbReference type="RefSeq" id="WP_147208131.1">
    <property type="nucleotide sequence ID" value="NZ_BJYM01000002.1"/>
</dbReference>
<evidence type="ECO:0000256" key="1">
    <source>
        <dbReference type="SAM" id="Phobius"/>
    </source>
</evidence>
<dbReference type="STRING" id="582851.GCA_900162665_02633"/>
<evidence type="ECO:0000313" key="2">
    <source>
        <dbReference type="EMBL" id="GEN85668.1"/>
    </source>
</evidence>
<comment type="caution">
    <text evidence="2">The sequence shown here is derived from an EMBL/GenBank/DDBJ whole genome shotgun (WGS) entry which is preliminary data.</text>
</comment>
<organism evidence="2 3">
    <name type="scientific">Oceanobacillus sojae</name>
    <dbReference type="NCBI Taxonomy" id="582851"/>
    <lineage>
        <taxon>Bacteria</taxon>
        <taxon>Bacillati</taxon>
        <taxon>Bacillota</taxon>
        <taxon>Bacilli</taxon>
        <taxon>Bacillales</taxon>
        <taxon>Bacillaceae</taxon>
        <taxon>Oceanobacillus</taxon>
    </lineage>
</organism>
<name>A0A511ZDY9_9BACI</name>
<feature type="transmembrane region" description="Helical" evidence="1">
    <location>
        <begin position="350"/>
        <end position="371"/>
    </location>
</feature>
<feature type="transmembrane region" description="Helical" evidence="1">
    <location>
        <begin position="103"/>
        <end position="125"/>
    </location>
</feature>
<keyword evidence="3" id="KW-1185">Reference proteome</keyword>
<dbReference type="Pfam" id="PF05975">
    <property type="entry name" value="EcsB"/>
    <property type="match status" value="1"/>
</dbReference>
<gene>
    <name evidence="2" type="ORF">OSO01_04070</name>
</gene>
<dbReference type="EMBL" id="BJYM01000002">
    <property type="protein sequence ID" value="GEN85668.1"/>
    <property type="molecule type" value="Genomic_DNA"/>
</dbReference>
<feature type="transmembrane region" description="Helical" evidence="1">
    <location>
        <begin position="57"/>
        <end position="76"/>
    </location>
</feature>
<keyword evidence="1" id="KW-0812">Transmembrane</keyword>